<keyword evidence="2" id="KW-1185">Reference proteome</keyword>
<comment type="caution">
    <text evidence="1">The sequence shown here is derived from an EMBL/GenBank/DDBJ whole genome shotgun (WGS) entry which is preliminary data.</text>
</comment>
<organism evidence="1 2">
    <name type="scientific">Rhynchophorus ferrugineus</name>
    <name type="common">Red palm weevil</name>
    <name type="synonym">Curculio ferrugineus</name>
    <dbReference type="NCBI Taxonomy" id="354439"/>
    <lineage>
        <taxon>Eukaryota</taxon>
        <taxon>Metazoa</taxon>
        <taxon>Ecdysozoa</taxon>
        <taxon>Arthropoda</taxon>
        <taxon>Hexapoda</taxon>
        <taxon>Insecta</taxon>
        <taxon>Pterygota</taxon>
        <taxon>Neoptera</taxon>
        <taxon>Endopterygota</taxon>
        <taxon>Coleoptera</taxon>
        <taxon>Polyphaga</taxon>
        <taxon>Cucujiformia</taxon>
        <taxon>Curculionidae</taxon>
        <taxon>Dryophthorinae</taxon>
        <taxon>Rhynchophorus</taxon>
    </lineage>
</organism>
<sequence length="159" mass="18641">MTTEMIERNKSEFLRRYVTMDETWLHHFTPKYNQQSSEWNAHYLAISIKDCNHSEIDCCRWNKRLPQIIKYVALCEETSTDRKHESCIVEQLCAEDFSKQLLSRGNRRVPLYESSGLISFPQNFCNFVSSKEKLTTKAFPNIIVNDKNILAANNKVEVT</sequence>
<reference evidence="1" key="1">
    <citation type="submission" date="2020-08" db="EMBL/GenBank/DDBJ databases">
        <title>Genome sequencing and assembly of the red palm weevil Rhynchophorus ferrugineus.</title>
        <authorList>
            <person name="Dias G.B."/>
            <person name="Bergman C.M."/>
            <person name="Manee M."/>
        </authorList>
    </citation>
    <scope>NUCLEOTIDE SEQUENCE</scope>
    <source>
        <strain evidence="1">AA-2017</strain>
        <tissue evidence="1">Whole larva</tissue>
    </source>
</reference>
<name>A0A834LXS0_RHYFE</name>
<dbReference type="OrthoDB" id="272985at2759"/>
<proteinExistence type="predicted"/>
<accession>A0A834LXS0</accession>
<evidence type="ECO:0000313" key="2">
    <source>
        <dbReference type="Proteomes" id="UP000625711"/>
    </source>
</evidence>
<protein>
    <submittedName>
        <fullName evidence="1">Uncharacterized protein</fullName>
    </submittedName>
</protein>
<dbReference type="EMBL" id="JAACXV010018315">
    <property type="protein sequence ID" value="KAF7264101.1"/>
    <property type="molecule type" value="Genomic_DNA"/>
</dbReference>
<gene>
    <name evidence="1" type="ORF">GWI33_000641</name>
</gene>
<dbReference type="Proteomes" id="UP000625711">
    <property type="component" value="Unassembled WGS sequence"/>
</dbReference>
<evidence type="ECO:0000313" key="1">
    <source>
        <dbReference type="EMBL" id="KAF7264101.1"/>
    </source>
</evidence>
<dbReference type="AlphaFoldDB" id="A0A834LXS0"/>